<gene>
    <name evidence="2" type="ORF">ZRA01_17630</name>
</gene>
<dbReference type="RefSeq" id="WP_141351372.1">
    <property type="nucleotide sequence ID" value="NZ_BJNV01000025.1"/>
</dbReference>
<sequence length="159" mass="17702">MRQNIASLVIDAETLKAIDGTLATLEKQLEDFIELSAEQRRELLKLGPKSEVFCRETLSVMERSPGALPGDFDMDAVREDREALDQVRPILSRLRMLTSRANDTEMALGSDLYKAALEGYRFARASGAGALLDELKAQANPRFKSNRKRKGSDDDNTPT</sequence>
<comment type="caution">
    <text evidence="2">The sequence shown here is derived from an EMBL/GenBank/DDBJ whole genome shotgun (WGS) entry which is preliminary data.</text>
</comment>
<dbReference type="EMBL" id="BJNV01000025">
    <property type="protein sequence ID" value="GEC95690.1"/>
    <property type="molecule type" value="Genomic_DNA"/>
</dbReference>
<proteinExistence type="predicted"/>
<organism evidence="2 3">
    <name type="scientific">Zoogloea ramigera</name>
    <dbReference type="NCBI Taxonomy" id="350"/>
    <lineage>
        <taxon>Bacteria</taxon>
        <taxon>Pseudomonadati</taxon>
        <taxon>Pseudomonadota</taxon>
        <taxon>Betaproteobacteria</taxon>
        <taxon>Rhodocyclales</taxon>
        <taxon>Zoogloeaceae</taxon>
        <taxon>Zoogloea</taxon>
    </lineage>
</organism>
<feature type="region of interest" description="Disordered" evidence="1">
    <location>
        <begin position="138"/>
        <end position="159"/>
    </location>
</feature>
<dbReference type="Proteomes" id="UP000318422">
    <property type="component" value="Unassembled WGS sequence"/>
</dbReference>
<dbReference type="AlphaFoldDB" id="A0A4Y4CYQ6"/>
<dbReference type="OrthoDB" id="8927965at2"/>
<reference evidence="2 3" key="1">
    <citation type="submission" date="2019-06" db="EMBL/GenBank/DDBJ databases">
        <title>Whole genome shotgun sequence of Zoogloea ramigera NBRC 15342.</title>
        <authorList>
            <person name="Hosoyama A."/>
            <person name="Uohara A."/>
            <person name="Ohji S."/>
            <person name="Ichikawa N."/>
        </authorList>
    </citation>
    <scope>NUCLEOTIDE SEQUENCE [LARGE SCALE GENOMIC DNA]</scope>
    <source>
        <strain evidence="2 3">NBRC 15342</strain>
    </source>
</reference>
<name>A0A4Y4CYQ6_ZOORA</name>
<evidence type="ECO:0000313" key="3">
    <source>
        <dbReference type="Proteomes" id="UP000318422"/>
    </source>
</evidence>
<keyword evidence="3" id="KW-1185">Reference proteome</keyword>
<protein>
    <submittedName>
        <fullName evidence="2">Uncharacterized protein</fullName>
    </submittedName>
</protein>
<evidence type="ECO:0000256" key="1">
    <source>
        <dbReference type="SAM" id="MobiDB-lite"/>
    </source>
</evidence>
<accession>A0A4Y4CYQ6</accession>
<evidence type="ECO:0000313" key="2">
    <source>
        <dbReference type="EMBL" id="GEC95690.1"/>
    </source>
</evidence>